<feature type="transmembrane region" description="Helical" evidence="1">
    <location>
        <begin position="127"/>
        <end position="144"/>
    </location>
</feature>
<comment type="caution">
    <text evidence="2">The sequence shown here is derived from an EMBL/GenBank/DDBJ whole genome shotgun (WGS) entry which is preliminary data.</text>
</comment>
<dbReference type="Proteomes" id="UP001500279">
    <property type="component" value="Unassembled WGS sequence"/>
</dbReference>
<evidence type="ECO:0000256" key="1">
    <source>
        <dbReference type="SAM" id="Phobius"/>
    </source>
</evidence>
<feature type="transmembrane region" description="Helical" evidence="1">
    <location>
        <begin position="98"/>
        <end position="120"/>
    </location>
</feature>
<keyword evidence="1" id="KW-0472">Membrane</keyword>
<feature type="transmembrane region" description="Helical" evidence="1">
    <location>
        <begin position="59"/>
        <end position="78"/>
    </location>
</feature>
<keyword evidence="1" id="KW-0812">Transmembrane</keyword>
<evidence type="ECO:0000313" key="2">
    <source>
        <dbReference type="EMBL" id="GAA0764703.1"/>
    </source>
</evidence>
<name>A0ABN1KET5_9BURK</name>
<organism evidence="2 3">
    <name type="scientific">Ideonella azotifigens</name>
    <dbReference type="NCBI Taxonomy" id="513160"/>
    <lineage>
        <taxon>Bacteria</taxon>
        <taxon>Pseudomonadati</taxon>
        <taxon>Pseudomonadota</taxon>
        <taxon>Betaproteobacteria</taxon>
        <taxon>Burkholderiales</taxon>
        <taxon>Sphaerotilaceae</taxon>
        <taxon>Ideonella</taxon>
    </lineage>
</organism>
<feature type="transmembrane region" description="Helical" evidence="1">
    <location>
        <begin position="150"/>
        <end position="169"/>
    </location>
</feature>
<keyword evidence="3" id="KW-1185">Reference proteome</keyword>
<proteinExistence type="predicted"/>
<accession>A0ABN1KET5</accession>
<reference evidence="2 3" key="1">
    <citation type="journal article" date="2019" name="Int. J. Syst. Evol. Microbiol.">
        <title>The Global Catalogue of Microorganisms (GCM) 10K type strain sequencing project: providing services to taxonomists for standard genome sequencing and annotation.</title>
        <authorList>
            <consortium name="The Broad Institute Genomics Platform"/>
            <consortium name="The Broad Institute Genome Sequencing Center for Infectious Disease"/>
            <person name="Wu L."/>
            <person name="Ma J."/>
        </authorList>
    </citation>
    <scope>NUCLEOTIDE SEQUENCE [LARGE SCALE GENOMIC DNA]</scope>
    <source>
        <strain evidence="2 3">JCM 15503</strain>
    </source>
</reference>
<protein>
    <recommendedName>
        <fullName evidence="4">Ferric oxidoreductase domain-containing protein</fullName>
    </recommendedName>
</protein>
<gene>
    <name evidence="2" type="ORF">GCM10009107_51150</name>
</gene>
<evidence type="ECO:0008006" key="4">
    <source>
        <dbReference type="Google" id="ProtNLM"/>
    </source>
</evidence>
<evidence type="ECO:0000313" key="3">
    <source>
        <dbReference type="Proteomes" id="UP001500279"/>
    </source>
</evidence>
<sequence>MAATPLLVLPDLVPALRLAIRLTARSSWLLFLLVFTASAAARHWPGALTRWQLRNRRHLGLAFAVSHTVHLAAILGFANLDPAGFHQASSLGNQITGGIAYGFIALMALSSSDTVAAWLGRKTWGRLHTAGIYYLWISFMVTFGKRIPTSASYAVPVVILLLALAFRLWPQRKTRLTS</sequence>
<dbReference type="RefSeq" id="WP_211361445.1">
    <property type="nucleotide sequence ID" value="NZ_BAAAEW010000042.1"/>
</dbReference>
<keyword evidence="1" id="KW-1133">Transmembrane helix</keyword>
<dbReference type="EMBL" id="BAAAEW010000042">
    <property type="protein sequence ID" value="GAA0764703.1"/>
    <property type="molecule type" value="Genomic_DNA"/>
</dbReference>